<feature type="compositionally biased region" description="Polar residues" evidence="1">
    <location>
        <begin position="110"/>
        <end position="120"/>
    </location>
</feature>
<protein>
    <submittedName>
        <fullName evidence="2">Uncharacterized protein</fullName>
    </submittedName>
</protein>
<evidence type="ECO:0000313" key="2">
    <source>
        <dbReference type="EMBL" id="KAK0408161.1"/>
    </source>
</evidence>
<dbReference type="Proteomes" id="UP001175271">
    <property type="component" value="Unassembled WGS sequence"/>
</dbReference>
<dbReference type="EMBL" id="JAUCMV010000003">
    <property type="protein sequence ID" value="KAK0408161.1"/>
    <property type="molecule type" value="Genomic_DNA"/>
</dbReference>
<evidence type="ECO:0000313" key="3">
    <source>
        <dbReference type="Proteomes" id="UP001175271"/>
    </source>
</evidence>
<keyword evidence="3" id="KW-1185">Reference proteome</keyword>
<organism evidence="2 3">
    <name type="scientific">Steinernema hermaphroditum</name>
    <dbReference type="NCBI Taxonomy" id="289476"/>
    <lineage>
        <taxon>Eukaryota</taxon>
        <taxon>Metazoa</taxon>
        <taxon>Ecdysozoa</taxon>
        <taxon>Nematoda</taxon>
        <taxon>Chromadorea</taxon>
        <taxon>Rhabditida</taxon>
        <taxon>Tylenchina</taxon>
        <taxon>Panagrolaimomorpha</taxon>
        <taxon>Strongyloidoidea</taxon>
        <taxon>Steinernematidae</taxon>
        <taxon>Steinernema</taxon>
    </lineage>
</organism>
<evidence type="ECO:0000256" key="1">
    <source>
        <dbReference type="SAM" id="MobiDB-lite"/>
    </source>
</evidence>
<feature type="region of interest" description="Disordered" evidence="1">
    <location>
        <begin position="140"/>
        <end position="168"/>
    </location>
</feature>
<gene>
    <name evidence="2" type="ORF">QR680_003808</name>
</gene>
<feature type="region of interest" description="Disordered" evidence="1">
    <location>
        <begin position="110"/>
        <end position="129"/>
    </location>
</feature>
<dbReference type="AlphaFoldDB" id="A0AA39HN08"/>
<accession>A0AA39HN08</accession>
<reference evidence="2" key="1">
    <citation type="submission" date="2023-06" db="EMBL/GenBank/DDBJ databases">
        <title>Genomic analysis of the entomopathogenic nematode Steinernema hermaphroditum.</title>
        <authorList>
            <person name="Schwarz E.M."/>
            <person name="Heppert J.K."/>
            <person name="Baniya A."/>
            <person name="Schwartz H.T."/>
            <person name="Tan C.-H."/>
            <person name="Antoshechkin I."/>
            <person name="Sternberg P.W."/>
            <person name="Goodrich-Blair H."/>
            <person name="Dillman A.R."/>
        </authorList>
    </citation>
    <scope>NUCLEOTIDE SEQUENCE</scope>
    <source>
        <strain evidence="2">PS9179</strain>
        <tissue evidence="2">Whole animal</tissue>
    </source>
</reference>
<comment type="caution">
    <text evidence="2">The sequence shown here is derived from an EMBL/GenBank/DDBJ whole genome shotgun (WGS) entry which is preliminary data.</text>
</comment>
<sequence>MHVVFEPSTQIDWERFFNGQVEQYGTGNVAAPYQGFNHQCGLGRGGIFTHLVSHLLPLVTKGASALAPELAKSGQNVMKDVLNGETLTNSVRKHGMEGVNKVLSKVTTPAPSQKALQSGSGACKRKPSTADRIEQFLSRVDSHSAERSGAPATPSTFTKPPAGKKRKVSKFIEKPTLTFM</sequence>
<name>A0AA39HN08_9BILA</name>
<proteinExistence type="predicted"/>